<feature type="compositionally biased region" description="Basic residues" evidence="1">
    <location>
        <begin position="43"/>
        <end position="63"/>
    </location>
</feature>
<evidence type="ECO:0000256" key="2">
    <source>
        <dbReference type="SAM" id="SignalP"/>
    </source>
</evidence>
<feature type="chain" id="PRO_5045129867" description="Acid shock protein" evidence="2">
    <location>
        <begin position="23"/>
        <end position="63"/>
    </location>
</feature>
<evidence type="ECO:0000256" key="1">
    <source>
        <dbReference type="SAM" id="MobiDB-lite"/>
    </source>
</evidence>
<feature type="region of interest" description="Disordered" evidence="1">
    <location>
        <begin position="24"/>
        <end position="63"/>
    </location>
</feature>
<evidence type="ECO:0008006" key="5">
    <source>
        <dbReference type="Google" id="ProtNLM"/>
    </source>
</evidence>
<organism evidence="3 4">
    <name type="scientific">Pelomonas caseinilytica</name>
    <dbReference type="NCBI Taxonomy" id="2906763"/>
    <lineage>
        <taxon>Bacteria</taxon>
        <taxon>Pseudomonadati</taxon>
        <taxon>Pseudomonadota</taxon>
        <taxon>Betaproteobacteria</taxon>
        <taxon>Burkholderiales</taxon>
        <taxon>Sphaerotilaceae</taxon>
        <taxon>Roseateles</taxon>
    </lineage>
</organism>
<comment type="caution">
    <text evidence="3">The sequence shown here is derived from an EMBL/GenBank/DDBJ whole genome shotgun (WGS) entry which is preliminary data.</text>
</comment>
<evidence type="ECO:0000313" key="4">
    <source>
        <dbReference type="Proteomes" id="UP001201463"/>
    </source>
</evidence>
<dbReference type="Proteomes" id="UP001201463">
    <property type="component" value="Unassembled WGS sequence"/>
</dbReference>
<feature type="signal peptide" evidence="2">
    <location>
        <begin position="1"/>
        <end position="22"/>
    </location>
</feature>
<name>A0ABS8XJ36_9BURK</name>
<dbReference type="RefSeq" id="WP_233393548.1">
    <property type="nucleotide sequence ID" value="NZ_JAJTWT010000007.1"/>
</dbReference>
<dbReference type="EMBL" id="JAJTWT010000007">
    <property type="protein sequence ID" value="MCE4539028.1"/>
    <property type="molecule type" value="Genomic_DNA"/>
</dbReference>
<gene>
    <name evidence="3" type="ORF">LXT12_17390</name>
</gene>
<keyword evidence="4" id="KW-1185">Reference proteome</keyword>
<proteinExistence type="predicted"/>
<reference evidence="3 4" key="1">
    <citation type="submission" date="2021-12" db="EMBL/GenBank/DDBJ databases">
        <title>Genome seq of p7.</title>
        <authorList>
            <person name="Seo T."/>
        </authorList>
    </citation>
    <scope>NUCLEOTIDE SEQUENCE [LARGE SCALE GENOMIC DNA]</scope>
    <source>
        <strain evidence="3 4">P7</strain>
    </source>
</reference>
<keyword evidence="2" id="KW-0732">Signal</keyword>
<sequence length="63" mass="6552">MIKSLLTATALAVALAAPAAQARTVKHHSHATSGVKAQATTKKTSKAKPKKHAAKKSTHRKNA</sequence>
<accession>A0ABS8XJ36</accession>
<protein>
    <recommendedName>
        <fullName evidence="5">Acid shock protein</fullName>
    </recommendedName>
</protein>
<evidence type="ECO:0000313" key="3">
    <source>
        <dbReference type="EMBL" id="MCE4539028.1"/>
    </source>
</evidence>